<proteinExistence type="predicted"/>
<feature type="domain" description="Rad60/SUMO-like" evidence="2">
    <location>
        <begin position="16"/>
        <end position="75"/>
    </location>
</feature>
<evidence type="ECO:0000256" key="1">
    <source>
        <dbReference type="SAM" id="MobiDB-lite"/>
    </source>
</evidence>
<dbReference type="CDD" id="cd01763">
    <property type="entry name" value="Ubl_SUMO_like"/>
    <property type="match status" value="1"/>
</dbReference>
<dbReference type="InterPro" id="IPR022617">
    <property type="entry name" value="Rad60/SUMO-like_dom"/>
</dbReference>
<dbReference type="AlphaFoldDB" id="A0AAV9NWA6"/>
<name>A0AAV9NWA6_9PEZI</name>
<organism evidence="3 4">
    <name type="scientific">Saxophila tyrrhenica</name>
    <dbReference type="NCBI Taxonomy" id="1690608"/>
    <lineage>
        <taxon>Eukaryota</taxon>
        <taxon>Fungi</taxon>
        <taxon>Dikarya</taxon>
        <taxon>Ascomycota</taxon>
        <taxon>Pezizomycotina</taxon>
        <taxon>Dothideomycetes</taxon>
        <taxon>Dothideomycetidae</taxon>
        <taxon>Mycosphaerellales</taxon>
        <taxon>Extremaceae</taxon>
        <taxon>Saxophila</taxon>
    </lineage>
</organism>
<dbReference type="EMBL" id="JAVRRT010000022">
    <property type="protein sequence ID" value="KAK5163937.1"/>
    <property type="molecule type" value="Genomic_DNA"/>
</dbReference>
<dbReference type="Proteomes" id="UP001337655">
    <property type="component" value="Unassembled WGS sequence"/>
</dbReference>
<dbReference type="RefSeq" id="XP_064654301.1">
    <property type="nucleotide sequence ID" value="XM_064807554.1"/>
</dbReference>
<reference evidence="3 4" key="1">
    <citation type="submission" date="2023-08" db="EMBL/GenBank/DDBJ databases">
        <title>Black Yeasts Isolated from many extreme environments.</title>
        <authorList>
            <person name="Coleine C."/>
            <person name="Stajich J.E."/>
            <person name="Selbmann L."/>
        </authorList>
    </citation>
    <scope>NUCLEOTIDE SEQUENCE [LARGE SCALE GENOMIC DNA]</scope>
    <source>
        <strain evidence="3 4">CCFEE 5935</strain>
    </source>
</reference>
<dbReference type="SUPFAM" id="SSF54236">
    <property type="entry name" value="Ubiquitin-like"/>
    <property type="match status" value="1"/>
</dbReference>
<accession>A0AAV9NWA6</accession>
<evidence type="ECO:0000259" key="2">
    <source>
        <dbReference type="Pfam" id="PF11976"/>
    </source>
</evidence>
<feature type="compositionally biased region" description="Acidic residues" evidence="1">
    <location>
        <begin position="87"/>
        <end position="114"/>
    </location>
</feature>
<dbReference type="Gene3D" id="3.10.20.90">
    <property type="entry name" value="Phosphatidylinositol 3-kinase Catalytic Subunit, Chain A, domain 1"/>
    <property type="match status" value="1"/>
</dbReference>
<comment type="caution">
    <text evidence="3">The sequence shown here is derived from an EMBL/GenBank/DDBJ whole genome shotgun (WGS) entry which is preliminary data.</text>
</comment>
<evidence type="ECO:0000313" key="3">
    <source>
        <dbReference type="EMBL" id="KAK5163937.1"/>
    </source>
</evidence>
<feature type="region of interest" description="Disordered" evidence="1">
    <location>
        <begin position="83"/>
        <end position="123"/>
    </location>
</feature>
<dbReference type="Pfam" id="PF11976">
    <property type="entry name" value="Rad60-SLD"/>
    <property type="match status" value="1"/>
</dbReference>
<sequence>MEDIQQPNEVTYIDITVEDEDDKILYMIKPTTKLKHLMAAFCRRRNKAVSRCQLWFEGKVVDLKTSSAAVGIKEGGELWCEGPYVADGDEDGEMADEEAEQDEDEEEEDDDVNEITERFSGVM</sequence>
<gene>
    <name evidence="3" type="primary">SMT3_2</name>
    <name evidence="3" type="ORF">LTR77_010332</name>
</gene>
<dbReference type="GeneID" id="89931661"/>
<protein>
    <submittedName>
        <fullName evidence="3">SUMO protein smt3</fullName>
    </submittedName>
</protein>
<dbReference type="InterPro" id="IPR029071">
    <property type="entry name" value="Ubiquitin-like_domsf"/>
</dbReference>
<keyword evidence="4" id="KW-1185">Reference proteome</keyword>
<evidence type="ECO:0000313" key="4">
    <source>
        <dbReference type="Proteomes" id="UP001337655"/>
    </source>
</evidence>